<dbReference type="OrthoDB" id="270970at2759"/>
<gene>
    <name evidence="2" type="ORF">HETIRDRAFT_316169</name>
</gene>
<sequence>MSHENILGTLVVVALKAQHLIDNHTFYKQDPYVRISLNGTVKRTKADPKGGQHPVWDAEFRFPISRETSVKTRSLEISCWAEEKKEDELLGEGRVDIATTLQSGEFDDWVPLSLNGAQRGEVYFEMTFFAAGPAP</sequence>
<dbReference type="AlphaFoldDB" id="W4KD40"/>
<dbReference type="Pfam" id="PF00168">
    <property type="entry name" value="C2"/>
    <property type="match status" value="1"/>
</dbReference>
<proteinExistence type="predicted"/>
<dbReference type="InterPro" id="IPR000008">
    <property type="entry name" value="C2_dom"/>
</dbReference>
<dbReference type="PANTHER" id="PTHR47052">
    <property type="entry name" value="CONSERVED SERINE PROLINE-RICH PROTEIN (AFU_ORTHOLOGUE AFUA_2G01790)"/>
    <property type="match status" value="1"/>
</dbReference>
<evidence type="ECO:0000259" key="1">
    <source>
        <dbReference type="PROSITE" id="PS50004"/>
    </source>
</evidence>
<dbReference type="InterPro" id="IPR052981">
    <property type="entry name" value="Ingression_C2_domain"/>
</dbReference>
<evidence type="ECO:0000313" key="3">
    <source>
        <dbReference type="Proteomes" id="UP000030671"/>
    </source>
</evidence>
<feature type="domain" description="C2" evidence="1">
    <location>
        <begin position="1"/>
        <end position="110"/>
    </location>
</feature>
<dbReference type="HOGENOM" id="CLU_092879_0_0_1"/>
<dbReference type="RefSeq" id="XP_009545283.1">
    <property type="nucleotide sequence ID" value="XM_009546988.1"/>
</dbReference>
<dbReference type="SMART" id="SM00239">
    <property type="entry name" value="C2"/>
    <property type="match status" value="1"/>
</dbReference>
<dbReference type="SUPFAM" id="SSF49562">
    <property type="entry name" value="C2 domain (Calcium/lipid-binding domain, CaLB)"/>
    <property type="match status" value="1"/>
</dbReference>
<dbReference type="eggNOG" id="ENOG502RDJ2">
    <property type="taxonomic scope" value="Eukaryota"/>
</dbReference>
<evidence type="ECO:0000313" key="2">
    <source>
        <dbReference type="EMBL" id="ETW82991.1"/>
    </source>
</evidence>
<feature type="non-terminal residue" evidence="2">
    <location>
        <position position="135"/>
    </location>
</feature>
<dbReference type="STRING" id="747525.W4KD40"/>
<dbReference type="Gene3D" id="2.60.40.150">
    <property type="entry name" value="C2 domain"/>
    <property type="match status" value="1"/>
</dbReference>
<keyword evidence="3" id="KW-1185">Reference proteome</keyword>
<reference evidence="2 3" key="1">
    <citation type="journal article" date="2012" name="New Phytol.">
        <title>Insight into trade-off between wood decay and parasitism from the genome of a fungal forest pathogen.</title>
        <authorList>
            <person name="Olson A."/>
            <person name="Aerts A."/>
            <person name="Asiegbu F."/>
            <person name="Belbahri L."/>
            <person name="Bouzid O."/>
            <person name="Broberg A."/>
            <person name="Canback B."/>
            <person name="Coutinho P.M."/>
            <person name="Cullen D."/>
            <person name="Dalman K."/>
            <person name="Deflorio G."/>
            <person name="van Diepen L.T."/>
            <person name="Dunand C."/>
            <person name="Duplessis S."/>
            <person name="Durling M."/>
            <person name="Gonthier P."/>
            <person name="Grimwood J."/>
            <person name="Fossdal C.G."/>
            <person name="Hansson D."/>
            <person name="Henrissat B."/>
            <person name="Hietala A."/>
            <person name="Himmelstrand K."/>
            <person name="Hoffmeister D."/>
            <person name="Hogberg N."/>
            <person name="James T.Y."/>
            <person name="Karlsson M."/>
            <person name="Kohler A."/>
            <person name="Kues U."/>
            <person name="Lee Y.H."/>
            <person name="Lin Y.C."/>
            <person name="Lind M."/>
            <person name="Lindquist E."/>
            <person name="Lombard V."/>
            <person name="Lucas S."/>
            <person name="Lunden K."/>
            <person name="Morin E."/>
            <person name="Murat C."/>
            <person name="Park J."/>
            <person name="Raffaello T."/>
            <person name="Rouze P."/>
            <person name="Salamov A."/>
            <person name="Schmutz J."/>
            <person name="Solheim H."/>
            <person name="Stahlberg J."/>
            <person name="Velez H."/>
            <person name="de Vries R.P."/>
            <person name="Wiebenga A."/>
            <person name="Woodward S."/>
            <person name="Yakovlev I."/>
            <person name="Garbelotto M."/>
            <person name="Martin F."/>
            <person name="Grigoriev I.V."/>
            <person name="Stenlid J."/>
        </authorList>
    </citation>
    <scope>NUCLEOTIDE SEQUENCE [LARGE SCALE GENOMIC DNA]</scope>
    <source>
        <strain evidence="2 3">TC 32-1</strain>
    </source>
</reference>
<dbReference type="InterPro" id="IPR035892">
    <property type="entry name" value="C2_domain_sf"/>
</dbReference>
<dbReference type="GeneID" id="20670294"/>
<dbReference type="KEGG" id="hir:HETIRDRAFT_316169"/>
<dbReference type="InParanoid" id="W4KD40"/>
<organism evidence="2 3">
    <name type="scientific">Heterobasidion irregulare (strain TC 32-1)</name>
    <dbReference type="NCBI Taxonomy" id="747525"/>
    <lineage>
        <taxon>Eukaryota</taxon>
        <taxon>Fungi</taxon>
        <taxon>Dikarya</taxon>
        <taxon>Basidiomycota</taxon>
        <taxon>Agaricomycotina</taxon>
        <taxon>Agaricomycetes</taxon>
        <taxon>Russulales</taxon>
        <taxon>Bondarzewiaceae</taxon>
        <taxon>Heterobasidion</taxon>
        <taxon>Heterobasidion annosum species complex</taxon>
    </lineage>
</organism>
<dbReference type="PROSITE" id="PS50004">
    <property type="entry name" value="C2"/>
    <property type="match status" value="1"/>
</dbReference>
<dbReference type="PANTHER" id="PTHR47052:SF3">
    <property type="entry name" value="INGRESSION PROTEIN 1"/>
    <property type="match status" value="1"/>
</dbReference>
<accession>W4KD40</accession>
<protein>
    <recommendedName>
        <fullName evidence="1">C2 domain-containing protein</fullName>
    </recommendedName>
</protein>
<dbReference type="Proteomes" id="UP000030671">
    <property type="component" value="Unassembled WGS sequence"/>
</dbReference>
<dbReference type="EMBL" id="KI925457">
    <property type="protein sequence ID" value="ETW82991.1"/>
    <property type="molecule type" value="Genomic_DNA"/>
</dbReference>
<name>W4KD40_HETIT</name>